<evidence type="ECO:0000313" key="3">
    <source>
        <dbReference type="Proteomes" id="UP000183376"/>
    </source>
</evidence>
<feature type="transmembrane region" description="Helical" evidence="1">
    <location>
        <begin position="12"/>
        <end position="31"/>
    </location>
</feature>
<keyword evidence="1" id="KW-1133">Transmembrane helix</keyword>
<evidence type="ECO:0000256" key="1">
    <source>
        <dbReference type="SAM" id="Phobius"/>
    </source>
</evidence>
<feature type="transmembrane region" description="Helical" evidence="1">
    <location>
        <begin position="119"/>
        <end position="139"/>
    </location>
</feature>
<protein>
    <recommendedName>
        <fullName evidence="4">DUF3180 domain-containing protein</fullName>
    </recommendedName>
</protein>
<sequence>MGSVRFTRPRDLAVAAVLAALVAHLLLIAGYNSLPRLPAFVGLTFLVLGGVEAWFGSTLRARIRRKPGTLPVEALVAARAVALAKASSLAGAIMVGAWGAVLLYVAPRFSDLEAAAGDTLAATVGLVSSAALIGGALWLEHCCRTPEEPEDPDKINGFRG</sequence>
<dbReference type="Pfam" id="PF11377">
    <property type="entry name" value="DUF3180"/>
    <property type="match status" value="1"/>
</dbReference>
<dbReference type="Proteomes" id="UP000183376">
    <property type="component" value="Chromosome I"/>
</dbReference>
<keyword evidence="3" id="KW-1185">Reference proteome</keyword>
<feature type="transmembrane region" description="Helical" evidence="1">
    <location>
        <begin position="37"/>
        <end position="56"/>
    </location>
</feature>
<dbReference type="AlphaFoldDB" id="A0A1H0ALD6"/>
<reference evidence="2 3" key="1">
    <citation type="submission" date="2016-10" db="EMBL/GenBank/DDBJ databases">
        <authorList>
            <person name="de Groot N.N."/>
        </authorList>
    </citation>
    <scope>NUCLEOTIDE SEQUENCE [LARGE SCALE GENOMIC DNA]</scope>
    <source>
        <strain evidence="2 3">DSM 44149</strain>
    </source>
</reference>
<accession>A0A1H0ALD6</accession>
<gene>
    <name evidence="2" type="ORF">SAMN04489726_6146</name>
</gene>
<proteinExistence type="predicted"/>
<evidence type="ECO:0008006" key="4">
    <source>
        <dbReference type="Google" id="ProtNLM"/>
    </source>
</evidence>
<keyword evidence="1" id="KW-0472">Membrane</keyword>
<feature type="transmembrane region" description="Helical" evidence="1">
    <location>
        <begin position="89"/>
        <end position="107"/>
    </location>
</feature>
<keyword evidence="1" id="KW-0812">Transmembrane</keyword>
<dbReference type="EMBL" id="LT629701">
    <property type="protein sequence ID" value="SDN34171.1"/>
    <property type="molecule type" value="Genomic_DNA"/>
</dbReference>
<evidence type="ECO:0000313" key="2">
    <source>
        <dbReference type="EMBL" id="SDN34171.1"/>
    </source>
</evidence>
<name>A0A1H0ALD6_ALLAB</name>
<organism evidence="2 3">
    <name type="scientific">Allokutzneria albata</name>
    <name type="common">Kibdelosporangium albatum</name>
    <dbReference type="NCBI Taxonomy" id="211114"/>
    <lineage>
        <taxon>Bacteria</taxon>
        <taxon>Bacillati</taxon>
        <taxon>Actinomycetota</taxon>
        <taxon>Actinomycetes</taxon>
        <taxon>Pseudonocardiales</taxon>
        <taxon>Pseudonocardiaceae</taxon>
        <taxon>Allokutzneria</taxon>
    </lineage>
</organism>
<dbReference type="InterPro" id="IPR021517">
    <property type="entry name" value="DUF3180"/>
</dbReference>
<dbReference type="eggNOG" id="ENOG5033CMQ">
    <property type="taxonomic scope" value="Bacteria"/>
</dbReference>
<dbReference type="STRING" id="211114.SAMN04489726_6146"/>